<dbReference type="PROSITE" id="PS00086">
    <property type="entry name" value="CYTOCHROME_P450"/>
    <property type="match status" value="1"/>
</dbReference>
<keyword evidence="2" id="KW-0479">Metal-binding</keyword>
<evidence type="ECO:0000256" key="2">
    <source>
        <dbReference type="RuleBase" id="RU000461"/>
    </source>
</evidence>
<keyword evidence="2" id="KW-0503">Monooxygenase</keyword>
<dbReference type="Pfam" id="PF00067">
    <property type="entry name" value="p450"/>
    <property type="match status" value="2"/>
</dbReference>
<dbReference type="CDD" id="cd11029">
    <property type="entry name" value="CYP107-like"/>
    <property type="match status" value="1"/>
</dbReference>
<keyword evidence="2" id="KW-0408">Iron</keyword>
<reference evidence="3 4" key="1">
    <citation type="submission" date="2024-06" db="EMBL/GenBank/DDBJ databases">
        <title>The Natural Products Discovery Center: Release of the First 8490 Sequenced Strains for Exploring Actinobacteria Biosynthetic Diversity.</title>
        <authorList>
            <person name="Kalkreuter E."/>
            <person name="Kautsar S.A."/>
            <person name="Yang D."/>
            <person name="Bader C.D."/>
            <person name="Teijaro C.N."/>
            <person name="Fluegel L."/>
            <person name="Davis C.M."/>
            <person name="Simpson J.R."/>
            <person name="Lauterbach L."/>
            <person name="Steele A.D."/>
            <person name="Gui C."/>
            <person name="Meng S."/>
            <person name="Li G."/>
            <person name="Viehrig K."/>
            <person name="Ye F."/>
            <person name="Su P."/>
            <person name="Kiefer A.F."/>
            <person name="Nichols A."/>
            <person name="Cepeda A.J."/>
            <person name="Yan W."/>
            <person name="Fan B."/>
            <person name="Jiang Y."/>
            <person name="Adhikari A."/>
            <person name="Zheng C.-J."/>
            <person name="Schuster L."/>
            <person name="Cowan T.M."/>
            <person name="Smanski M.J."/>
            <person name="Chevrette M.G."/>
            <person name="De Carvalho L.P.S."/>
            <person name="Shen B."/>
        </authorList>
    </citation>
    <scope>NUCLEOTIDE SEQUENCE [LARGE SCALE GENOMIC DNA]</scope>
    <source>
        <strain evidence="3 4">NPDC049574</strain>
    </source>
</reference>
<keyword evidence="4" id="KW-1185">Reference proteome</keyword>
<dbReference type="Gene3D" id="1.10.630.10">
    <property type="entry name" value="Cytochrome P450"/>
    <property type="match status" value="1"/>
</dbReference>
<dbReference type="InterPro" id="IPR036396">
    <property type="entry name" value="Cyt_P450_sf"/>
</dbReference>
<name>A0ABV3HKN6_9ACTN</name>
<evidence type="ECO:0000313" key="4">
    <source>
        <dbReference type="Proteomes" id="UP001552427"/>
    </source>
</evidence>
<dbReference type="RefSeq" id="WP_364464186.1">
    <property type="nucleotide sequence ID" value="NZ_JBFARM010000023.1"/>
</dbReference>
<comment type="caution">
    <text evidence="3">The sequence shown here is derived from an EMBL/GenBank/DDBJ whole genome shotgun (WGS) entry which is preliminary data.</text>
</comment>
<evidence type="ECO:0000256" key="1">
    <source>
        <dbReference type="ARBA" id="ARBA00010617"/>
    </source>
</evidence>
<comment type="similarity">
    <text evidence="1 2">Belongs to the cytochrome P450 family.</text>
</comment>
<protein>
    <submittedName>
        <fullName evidence="3">Cytochrome P450</fullName>
    </submittedName>
</protein>
<sequence length="410" mass="44832">MVSAPPVVLDPFGADLPGETRRLRDLGPLVLVELPGGIPAWAVNGHELLKELILNPLVSKDKRHWRLWEEVGSRPEWMWIATWLGVRNMLSTYGADHRRLRKLIAPSFTARRSKALQPTIERVIGELLDDMAAAPAGEPVDLRAAYAHPLPMRVICELFGVPDHMRAEMAQIMEAVMDTTATPEAAAANFQRIMTVLPALVAYKREHPGDDLTTELIQARDQGDRLTDDELRDTLLLLIAAGHETTVNLIGNAVHALLTHPEQLRQVLAGEISWEAVVEETLRWAPSIANLPLRFAIEDIEIGGARIAAGDAILTTYLSANHDPAQHGQDAGSFDATRPQDEHLAFGIGVHRCIGAPLARQEALTALPALFGRFPDLSLAVGEGELRHVPSFIAHGWSTLPLLLGDGPRG</sequence>
<dbReference type="PRINTS" id="PR00385">
    <property type="entry name" value="P450"/>
</dbReference>
<dbReference type="InterPro" id="IPR017972">
    <property type="entry name" value="Cyt_P450_CS"/>
</dbReference>
<dbReference type="Proteomes" id="UP001552427">
    <property type="component" value="Unassembled WGS sequence"/>
</dbReference>
<accession>A0ABV3HKN6</accession>
<dbReference type="SUPFAM" id="SSF48264">
    <property type="entry name" value="Cytochrome P450"/>
    <property type="match status" value="1"/>
</dbReference>
<dbReference type="PRINTS" id="PR00359">
    <property type="entry name" value="BP450"/>
</dbReference>
<keyword evidence="2" id="KW-0349">Heme</keyword>
<evidence type="ECO:0000313" key="3">
    <source>
        <dbReference type="EMBL" id="MEV4293074.1"/>
    </source>
</evidence>
<dbReference type="EMBL" id="JBFARM010000023">
    <property type="protein sequence ID" value="MEV4293074.1"/>
    <property type="molecule type" value="Genomic_DNA"/>
</dbReference>
<organism evidence="3 4">
    <name type="scientific">Nonomuraea bangladeshensis</name>
    <dbReference type="NCBI Taxonomy" id="404385"/>
    <lineage>
        <taxon>Bacteria</taxon>
        <taxon>Bacillati</taxon>
        <taxon>Actinomycetota</taxon>
        <taxon>Actinomycetes</taxon>
        <taxon>Streptosporangiales</taxon>
        <taxon>Streptosporangiaceae</taxon>
        <taxon>Nonomuraea</taxon>
    </lineage>
</organism>
<dbReference type="InterPro" id="IPR002397">
    <property type="entry name" value="Cyt_P450_B"/>
</dbReference>
<dbReference type="PANTHER" id="PTHR46696">
    <property type="entry name" value="P450, PUTATIVE (EUROFUNG)-RELATED"/>
    <property type="match status" value="1"/>
</dbReference>
<gene>
    <name evidence="3" type="ORF">AB0K40_46870</name>
</gene>
<dbReference type="InterPro" id="IPR001128">
    <property type="entry name" value="Cyt_P450"/>
</dbReference>
<proteinExistence type="inferred from homology"/>
<keyword evidence="2" id="KW-0560">Oxidoreductase</keyword>
<dbReference type="PANTHER" id="PTHR46696:SF1">
    <property type="entry name" value="CYTOCHROME P450 YJIB-RELATED"/>
    <property type="match status" value="1"/>
</dbReference>